<name>A0A317KXU0_9BACI</name>
<dbReference type="Proteomes" id="UP000245624">
    <property type="component" value="Unassembled WGS sequence"/>
</dbReference>
<sequence length="177" mass="20191">MKNGFFSKEAIKYLQSKYPHVTESMFNGLLSMFGLETIKKLSDVNDSLQIAETRHLLKIPEQISNALGVASEINFPDTISAICYVPEKSIDAVDALTYAYEHMTDYKNKSLLTIELDDIDSVPKVFYKGEKIEKKVHVSFDYKTKTGNPFEGGNEIHIEHFTGKRPDTRTIKHNNKR</sequence>
<dbReference type="OrthoDB" id="2943085at2"/>
<protein>
    <submittedName>
        <fullName evidence="1">Uncharacterized protein</fullName>
    </submittedName>
</protein>
<dbReference type="EMBL" id="QGTD01000008">
    <property type="protein sequence ID" value="PWU68307.1"/>
    <property type="molecule type" value="Genomic_DNA"/>
</dbReference>
<keyword evidence="2" id="KW-1185">Reference proteome</keyword>
<dbReference type="RefSeq" id="WP_109984022.1">
    <property type="nucleotide sequence ID" value="NZ_QGTD01000008.1"/>
</dbReference>
<dbReference type="AlphaFoldDB" id="A0A317KXU0"/>
<evidence type="ECO:0000313" key="1">
    <source>
        <dbReference type="EMBL" id="PWU68307.1"/>
    </source>
</evidence>
<proteinExistence type="predicted"/>
<gene>
    <name evidence="1" type="ORF">DLJ74_07595</name>
</gene>
<evidence type="ECO:0000313" key="2">
    <source>
        <dbReference type="Proteomes" id="UP000245624"/>
    </source>
</evidence>
<comment type="caution">
    <text evidence="1">The sequence shown here is derived from an EMBL/GenBank/DDBJ whole genome shotgun (WGS) entry which is preliminary data.</text>
</comment>
<accession>A0A317KXU0</accession>
<reference evidence="1 2" key="1">
    <citation type="submission" date="2018-05" db="EMBL/GenBank/DDBJ databases">
        <title>Genomic analysis of Gracilibacillus dipsosauri DD1 reveals novel features of a salt-tolerant amylase.</title>
        <authorList>
            <person name="Deutch C.E."/>
            <person name="Yang S."/>
        </authorList>
    </citation>
    <scope>NUCLEOTIDE SEQUENCE [LARGE SCALE GENOMIC DNA]</scope>
    <source>
        <strain evidence="1 2">DD1</strain>
    </source>
</reference>
<organism evidence="1 2">
    <name type="scientific">Gracilibacillus dipsosauri</name>
    <dbReference type="NCBI Taxonomy" id="178340"/>
    <lineage>
        <taxon>Bacteria</taxon>
        <taxon>Bacillati</taxon>
        <taxon>Bacillota</taxon>
        <taxon>Bacilli</taxon>
        <taxon>Bacillales</taxon>
        <taxon>Bacillaceae</taxon>
        <taxon>Gracilibacillus</taxon>
    </lineage>
</organism>